<name>A0A022VYR4_TRIRU</name>
<gene>
    <name evidence="2" type="ORF">H103_05551</name>
</gene>
<feature type="region of interest" description="Disordered" evidence="1">
    <location>
        <begin position="46"/>
        <end position="67"/>
    </location>
</feature>
<organism evidence="2">
    <name type="scientific">Trichophyton rubrum CBS 288.86</name>
    <dbReference type="NCBI Taxonomy" id="1215330"/>
    <lineage>
        <taxon>Eukaryota</taxon>
        <taxon>Fungi</taxon>
        <taxon>Dikarya</taxon>
        <taxon>Ascomycota</taxon>
        <taxon>Pezizomycotina</taxon>
        <taxon>Eurotiomycetes</taxon>
        <taxon>Eurotiomycetidae</taxon>
        <taxon>Onygenales</taxon>
        <taxon>Arthrodermataceae</taxon>
        <taxon>Trichophyton</taxon>
    </lineage>
</organism>
<evidence type="ECO:0000256" key="1">
    <source>
        <dbReference type="SAM" id="MobiDB-lite"/>
    </source>
</evidence>
<proteinExistence type="predicted"/>
<evidence type="ECO:0000313" key="2">
    <source>
        <dbReference type="EMBL" id="EZF51181.1"/>
    </source>
</evidence>
<dbReference type="Proteomes" id="UP000023758">
    <property type="component" value="Unassembled WGS sequence"/>
</dbReference>
<dbReference type="PANTHER" id="PTHR34724">
    <property type="entry name" value="OS12G0596101 PROTEIN"/>
    <property type="match status" value="1"/>
</dbReference>
<protein>
    <submittedName>
        <fullName evidence="2">Uncharacterized protein</fullName>
    </submittedName>
</protein>
<reference evidence="2" key="1">
    <citation type="submission" date="2014-02" db="EMBL/GenBank/DDBJ databases">
        <title>The Genome Sequence of Trichophyton rubrum (morphotype fischeri) CBS 288.86.</title>
        <authorList>
            <consortium name="The Broad Institute Genomics Platform"/>
            <person name="Cuomo C.A."/>
            <person name="White T.C."/>
            <person name="Graser Y."/>
            <person name="Martinez-Rossi N."/>
            <person name="Heitman J."/>
            <person name="Young S.K."/>
            <person name="Zeng Q."/>
            <person name="Gargeya S."/>
            <person name="Abouelleil A."/>
            <person name="Alvarado L."/>
            <person name="Chapman S.B."/>
            <person name="Gainer-Dewar J."/>
            <person name="Goldberg J."/>
            <person name="Griggs A."/>
            <person name="Gujja S."/>
            <person name="Hansen M."/>
            <person name="Howarth C."/>
            <person name="Imamovic A."/>
            <person name="Larimer J."/>
            <person name="Martinez D."/>
            <person name="Murphy C."/>
            <person name="Pearson M.D."/>
            <person name="Persinoti G."/>
            <person name="Poon T."/>
            <person name="Priest M."/>
            <person name="Roberts A.D."/>
            <person name="Saif S."/>
            <person name="Shea T.D."/>
            <person name="Sykes S.N."/>
            <person name="Wortman J."/>
            <person name="Nusbaum C."/>
            <person name="Birren B."/>
        </authorList>
    </citation>
    <scope>NUCLEOTIDE SEQUENCE [LARGE SCALE GENOMIC DNA]</scope>
    <source>
        <strain evidence="2">CBS 288.86</strain>
    </source>
</reference>
<dbReference type="EMBL" id="KK207873">
    <property type="protein sequence ID" value="EZF51181.1"/>
    <property type="molecule type" value="Genomic_DNA"/>
</dbReference>
<dbReference type="PANTHER" id="PTHR34724:SF2">
    <property type="entry name" value="OS12G0596101 PROTEIN"/>
    <property type="match status" value="1"/>
</dbReference>
<dbReference type="OrthoDB" id="88410at2759"/>
<sequence length="67" mass="7427">MCRPATCEVCAQKTWRGCGLHVPSVLDSVPKDEWCTCVPKKTVNDQEYPPMVGKGHKEGEEPPKQGE</sequence>
<feature type="compositionally biased region" description="Basic and acidic residues" evidence="1">
    <location>
        <begin position="55"/>
        <end position="67"/>
    </location>
</feature>
<accession>A0A022VYR4</accession>
<dbReference type="HOGENOM" id="CLU_175850_0_1_1"/>
<dbReference type="AlphaFoldDB" id="A0A022VYR4"/>